<dbReference type="AlphaFoldDB" id="A0A183A0V3"/>
<reference evidence="2 3" key="2">
    <citation type="submission" date="2018-11" db="EMBL/GenBank/DDBJ databases">
        <authorList>
            <consortium name="Pathogen Informatics"/>
        </authorList>
    </citation>
    <scope>NUCLEOTIDE SEQUENCE [LARGE SCALE GENOMIC DNA]</scope>
    <source>
        <strain evidence="2 3">Egypt</strain>
    </source>
</reference>
<sequence length="180" mass="20344">MSDGRLPHHALFALALQTEESKVEASRFAANRLLLFRRFEASGSNIFTHKHAKMVVELDEAAFRKLEYYSLVSKVCTELTNHLGLDDKTLAEFVIHLAKKNPTFDKFKAALTKKGADFTDALTASILRLVGKMFPKTPKPKKGEQSDSTPPEPSENEVKDEKKELRRKLFPVLCLPDEDE</sequence>
<feature type="region of interest" description="Disordered" evidence="1">
    <location>
        <begin position="135"/>
        <end position="163"/>
    </location>
</feature>
<dbReference type="WBParaSite" id="ECPE_0000058801-mRNA-1">
    <property type="protein sequence ID" value="ECPE_0000058801-mRNA-1"/>
    <property type="gene ID" value="ECPE_0000058801"/>
</dbReference>
<evidence type="ECO:0000256" key="1">
    <source>
        <dbReference type="SAM" id="MobiDB-lite"/>
    </source>
</evidence>
<keyword evidence="3" id="KW-1185">Reference proteome</keyword>
<gene>
    <name evidence="2" type="ORF">ECPE_LOCUS588</name>
</gene>
<dbReference type="CDD" id="cd21691">
    <property type="entry name" value="GH2-like_DHX8"/>
    <property type="match status" value="1"/>
</dbReference>
<evidence type="ECO:0000313" key="4">
    <source>
        <dbReference type="WBParaSite" id="ECPE_0000058801-mRNA-1"/>
    </source>
</evidence>
<dbReference type="Proteomes" id="UP000272942">
    <property type="component" value="Unassembled WGS sequence"/>
</dbReference>
<evidence type="ECO:0000313" key="3">
    <source>
        <dbReference type="Proteomes" id="UP000272942"/>
    </source>
</evidence>
<organism evidence="4">
    <name type="scientific">Echinostoma caproni</name>
    <dbReference type="NCBI Taxonomy" id="27848"/>
    <lineage>
        <taxon>Eukaryota</taxon>
        <taxon>Metazoa</taxon>
        <taxon>Spiralia</taxon>
        <taxon>Lophotrochozoa</taxon>
        <taxon>Platyhelminthes</taxon>
        <taxon>Trematoda</taxon>
        <taxon>Digenea</taxon>
        <taxon>Plagiorchiida</taxon>
        <taxon>Echinostomata</taxon>
        <taxon>Echinostomatoidea</taxon>
        <taxon>Echinostomatidae</taxon>
        <taxon>Echinostoma</taxon>
    </lineage>
</organism>
<name>A0A183A0V3_9TREM</name>
<evidence type="ECO:0000313" key="2">
    <source>
        <dbReference type="EMBL" id="VDP24728.1"/>
    </source>
</evidence>
<dbReference type="InterPro" id="IPR049588">
    <property type="entry name" value="DHX8_GH2-like"/>
</dbReference>
<protein>
    <submittedName>
        <fullName evidence="4">CULLIN_2 domain-containing protein</fullName>
    </submittedName>
</protein>
<accession>A0A183A0V3</accession>
<dbReference type="EMBL" id="UZAN01002127">
    <property type="protein sequence ID" value="VDP24728.1"/>
    <property type="molecule type" value="Genomic_DNA"/>
</dbReference>
<dbReference type="OrthoDB" id="10253254at2759"/>
<reference evidence="4" key="1">
    <citation type="submission" date="2016-06" db="UniProtKB">
        <authorList>
            <consortium name="WormBaseParasite"/>
        </authorList>
    </citation>
    <scope>IDENTIFICATION</scope>
</reference>
<proteinExistence type="predicted"/>